<reference evidence="3 4" key="1">
    <citation type="submission" date="2024-09" db="EMBL/GenBank/DDBJ databases">
        <title>Chromosome-scale assembly of Riccia sorocarpa.</title>
        <authorList>
            <person name="Paukszto L."/>
        </authorList>
    </citation>
    <scope>NUCLEOTIDE SEQUENCE [LARGE SCALE GENOMIC DNA]</scope>
    <source>
        <strain evidence="3">LP-2024</strain>
        <tissue evidence="3">Aerial parts of the thallus</tissue>
    </source>
</reference>
<evidence type="ECO:0000313" key="3">
    <source>
        <dbReference type="EMBL" id="KAL3682958.1"/>
    </source>
</evidence>
<accession>A0ABD3GVJ0</accession>
<dbReference type="AlphaFoldDB" id="A0ABD3GVJ0"/>
<feature type="coiled-coil region" evidence="1">
    <location>
        <begin position="12"/>
        <end position="60"/>
    </location>
</feature>
<dbReference type="EMBL" id="JBJQOH010000006">
    <property type="protein sequence ID" value="KAL3682958.1"/>
    <property type="molecule type" value="Genomic_DNA"/>
</dbReference>
<evidence type="ECO:0000256" key="1">
    <source>
        <dbReference type="SAM" id="Coils"/>
    </source>
</evidence>
<keyword evidence="1" id="KW-0175">Coiled coil</keyword>
<name>A0ABD3GVJ0_9MARC</name>
<proteinExistence type="predicted"/>
<dbReference type="Proteomes" id="UP001633002">
    <property type="component" value="Unassembled WGS sequence"/>
</dbReference>
<keyword evidence="4" id="KW-1185">Reference proteome</keyword>
<evidence type="ECO:0000256" key="2">
    <source>
        <dbReference type="SAM" id="MobiDB-lite"/>
    </source>
</evidence>
<organism evidence="3 4">
    <name type="scientific">Riccia sorocarpa</name>
    <dbReference type="NCBI Taxonomy" id="122646"/>
    <lineage>
        <taxon>Eukaryota</taxon>
        <taxon>Viridiplantae</taxon>
        <taxon>Streptophyta</taxon>
        <taxon>Embryophyta</taxon>
        <taxon>Marchantiophyta</taxon>
        <taxon>Marchantiopsida</taxon>
        <taxon>Marchantiidae</taxon>
        <taxon>Marchantiales</taxon>
        <taxon>Ricciaceae</taxon>
        <taxon>Riccia</taxon>
    </lineage>
</organism>
<protein>
    <submittedName>
        <fullName evidence="3">Uncharacterized protein</fullName>
    </submittedName>
</protein>
<comment type="caution">
    <text evidence="3">The sequence shown here is derived from an EMBL/GenBank/DDBJ whole genome shotgun (WGS) entry which is preliminary data.</text>
</comment>
<evidence type="ECO:0000313" key="4">
    <source>
        <dbReference type="Proteomes" id="UP001633002"/>
    </source>
</evidence>
<gene>
    <name evidence="3" type="ORF">R1sor_000980</name>
</gene>
<feature type="region of interest" description="Disordered" evidence="2">
    <location>
        <begin position="169"/>
        <end position="251"/>
    </location>
</feature>
<sequence length="251" mass="28977">MQQRILHGLQIENQMDVRISEKKAELAELERLVAKERRLLEETTHRRKEEERRLETLGANVYQPRLMDPRSVRRKTLILAFDGLLVSIRTSANDAPRQQQMNEERGTQCNVPLPVVRQDVRFRAFREETPDWLKTPYTSESSGCSQTTGAEQGHGLLTLQDPGINIRRKPQQKQQNPRMYRKNTRPTRGGVTTRASRAIHTQEGRDTQNVQLEPRTMKKRRFEADSREAISEPSLELNLAMPGGLRTSRSS</sequence>